<accession>A0AA37TAS9</accession>
<proteinExistence type="predicted"/>
<dbReference type="InterPro" id="IPR050678">
    <property type="entry name" value="DNA_Partitioning_ATPase"/>
</dbReference>
<organism evidence="2 3">
    <name type="scientific">Marinibactrum halimedae</name>
    <dbReference type="NCBI Taxonomy" id="1444977"/>
    <lineage>
        <taxon>Bacteria</taxon>
        <taxon>Pseudomonadati</taxon>
        <taxon>Pseudomonadota</taxon>
        <taxon>Gammaproteobacteria</taxon>
        <taxon>Cellvibrionales</taxon>
        <taxon>Cellvibrionaceae</taxon>
        <taxon>Marinibactrum</taxon>
    </lineage>
</organism>
<dbReference type="RefSeq" id="WP_232594399.1">
    <property type="nucleotide sequence ID" value="NZ_BSPD01000064.1"/>
</dbReference>
<dbReference type="PANTHER" id="PTHR13696">
    <property type="entry name" value="P-LOOP CONTAINING NUCLEOSIDE TRIPHOSPHATE HYDROLASE"/>
    <property type="match status" value="1"/>
</dbReference>
<dbReference type="CDD" id="cd02042">
    <property type="entry name" value="ParAB_family"/>
    <property type="match status" value="1"/>
</dbReference>
<dbReference type="EMBL" id="BSPD01000064">
    <property type="protein sequence ID" value="GLS26996.1"/>
    <property type="molecule type" value="Genomic_DNA"/>
</dbReference>
<reference evidence="2 3" key="1">
    <citation type="journal article" date="2014" name="Int. J. Syst. Evol. Microbiol.">
        <title>Complete genome sequence of Corynebacterium casei LMG S-19264T (=DSM 44701T), isolated from a smear-ripened cheese.</title>
        <authorList>
            <consortium name="US DOE Joint Genome Institute (JGI-PGF)"/>
            <person name="Walter F."/>
            <person name="Albersmeier A."/>
            <person name="Kalinowski J."/>
            <person name="Ruckert C."/>
        </authorList>
    </citation>
    <scope>NUCLEOTIDE SEQUENCE [LARGE SCALE GENOMIC DNA]</scope>
    <source>
        <strain evidence="2 3">NBRC 110095</strain>
    </source>
</reference>
<dbReference type="InterPro" id="IPR025669">
    <property type="entry name" value="AAA_dom"/>
</dbReference>
<comment type="caution">
    <text evidence="2">The sequence shown here is derived from an EMBL/GenBank/DDBJ whole genome shotgun (WGS) entry which is preliminary data.</text>
</comment>
<name>A0AA37TAS9_9GAMM</name>
<evidence type="ECO:0000313" key="2">
    <source>
        <dbReference type="EMBL" id="GLS26996.1"/>
    </source>
</evidence>
<keyword evidence="3" id="KW-1185">Reference proteome</keyword>
<dbReference type="Pfam" id="PF13614">
    <property type="entry name" value="AAA_31"/>
    <property type="match status" value="1"/>
</dbReference>
<sequence>MRIWTVSNQKGGVGKTTTAVALGGLAVDKGMRVLLLDLDPHGSMTSYFGFNADTRLASSFNLFENPKRLNATLVSELIEPTSLWGLDMIPASTALATLERQAIGKDGMGLVVMKALQLVASDYDLAIIDTPPLLGVLMVNALAACQQLLVPVQTEHLAVKGLERMVHTLTMLGKSRKSPLSYTIVPTLFDRRTQASVMSLRHIRNQYPDHAWAGMIPVDTKLRDASKAGIVPHSFDSESRAVAAYKSLLKLMFEKTKR</sequence>
<protein>
    <submittedName>
        <fullName evidence="2">Cobyrinic acid a,c-diamide synthase</fullName>
    </submittedName>
</protein>
<evidence type="ECO:0000259" key="1">
    <source>
        <dbReference type="Pfam" id="PF13614"/>
    </source>
</evidence>
<dbReference type="AlphaFoldDB" id="A0AA37TAS9"/>
<feature type="domain" description="AAA" evidence="1">
    <location>
        <begin position="1"/>
        <end position="179"/>
    </location>
</feature>
<gene>
    <name evidence="2" type="ORF">GCM10007877_27150</name>
</gene>
<dbReference type="SUPFAM" id="SSF52540">
    <property type="entry name" value="P-loop containing nucleoside triphosphate hydrolases"/>
    <property type="match status" value="1"/>
</dbReference>
<dbReference type="Proteomes" id="UP001156870">
    <property type="component" value="Unassembled WGS sequence"/>
</dbReference>
<evidence type="ECO:0000313" key="3">
    <source>
        <dbReference type="Proteomes" id="UP001156870"/>
    </source>
</evidence>
<dbReference type="InterPro" id="IPR027417">
    <property type="entry name" value="P-loop_NTPase"/>
</dbReference>
<dbReference type="PANTHER" id="PTHR13696:SF69">
    <property type="entry name" value="PLASMID PARTITIONING PROTEIN-RELATED"/>
    <property type="match status" value="1"/>
</dbReference>
<dbReference type="Gene3D" id="3.40.50.300">
    <property type="entry name" value="P-loop containing nucleotide triphosphate hydrolases"/>
    <property type="match status" value="1"/>
</dbReference>